<gene>
    <name evidence="2" type="ORF">MHIP_12500</name>
</gene>
<keyword evidence="3" id="KW-1185">Reference proteome</keyword>
<feature type="chain" id="PRO_5029871538" description="Secreted protein" evidence="1">
    <location>
        <begin position="28"/>
        <end position="145"/>
    </location>
</feature>
<evidence type="ECO:0000313" key="3">
    <source>
        <dbReference type="Proteomes" id="UP000465304"/>
    </source>
</evidence>
<accession>A0A7I9ZJ97</accession>
<keyword evidence="1" id="KW-0732">Signal</keyword>
<evidence type="ECO:0000313" key="2">
    <source>
        <dbReference type="EMBL" id="GFH00767.1"/>
    </source>
</evidence>
<comment type="caution">
    <text evidence="2">The sequence shown here is derived from an EMBL/GenBank/DDBJ whole genome shotgun (WGS) entry which is preliminary data.</text>
</comment>
<dbReference type="EMBL" id="BLLB01000002">
    <property type="protein sequence ID" value="GFH00767.1"/>
    <property type="molecule type" value="Genomic_DNA"/>
</dbReference>
<dbReference type="RefSeq" id="WP_237166434.1">
    <property type="nucleotide sequence ID" value="NZ_BLLB01000002.1"/>
</dbReference>
<proteinExistence type="predicted"/>
<evidence type="ECO:0008006" key="4">
    <source>
        <dbReference type="Google" id="ProtNLM"/>
    </source>
</evidence>
<sequence>MICRIVAGASAALVVLGAFSSTPLAVAADGDRTIRVQDGLIRCLFSTIDEDPARPIAVCGRTDGLPFTVSQAPLNLAAVNGSGELYFVAGTIPGPESADLVLGVGQTSHVNGWTITTQELRTLITYDIGGHGMRVNPVDVKAIWM</sequence>
<dbReference type="AlphaFoldDB" id="A0A7I9ZJ97"/>
<reference evidence="2 3" key="1">
    <citation type="journal article" date="2019" name="Emerg. Microbes Infect.">
        <title>Comprehensive subspecies identification of 175 nontuberculous mycobacteria species based on 7547 genomic profiles.</title>
        <authorList>
            <person name="Matsumoto Y."/>
            <person name="Kinjo T."/>
            <person name="Motooka D."/>
            <person name="Nabeya D."/>
            <person name="Jung N."/>
            <person name="Uechi K."/>
            <person name="Horii T."/>
            <person name="Iida T."/>
            <person name="Fujita J."/>
            <person name="Nakamura S."/>
        </authorList>
    </citation>
    <scope>NUCLEOTIDE SEQUENCE [LARGE SCALE GENOMIC DNA]</scope>
    <source>
        <strain evidence="2 3">JCM 30996</strain>
    </source>
</reference>
<protein>
    <recommendedName>
        <fullName evidence="4">Secreted protein</fullName>
    </recommendedName>
</protein>
<feature type="signal peptide" evidence="1">
    <location>
        <begin position="1"/>
        <end position="27"/>
    </location>
</feature>
<dbReference type="Proteomes" id="UP000465304">
    <property type="component" value="Unassembled WGS sequence"/>
</dbReference>
<organism evidence="2 3">
    <name type="scientific">Mycolicibacterium hippocampi</name>
    <dbReference type="NCBI Taxonomy" id="659824"/>
    <lineage>
        <taxon>Bacteria</taxon>
        <taxon>Bacillati</taxon>
        <taxon>Actinomycetota</taxon>
        <taxon>Actinomycetes</taxon>
        <taxon>Mycobacteriales</taxon>
        <taxon>Mycobacteriaceae</taxon>
        <taxon>Mycolicibacterium</taxon>
    </lineage>
</organism>
<name>A0A7I9ZJ97_9MYCO</name>
<evidence type="ECO:0000256" key="1">
    <source>
        <dbReference type="SAM" id="SignalP"/>
    </source>
</evidence>